<gene>
    <name evidence="2" type="ORF">GCM10009836_33610</name>
</gene>
<reference evidence="2 3" key="1">
    <citation type="journal article" date="2019" name="Int. J. Syst. Evol. Microbiol.">
        <title>The Global Catalogue of Microorganisms (GCM) 10K type strain sequencing project: providing services to taxonomists for standard genome sequencing and annotation.</title>
        <authorList>
            <consortium name="The Broad Institute Genomics Platform"/>
            <consortium name="The Broad Institute Genome Sequencing Center for Infectious Disease"/>
            <person name="Wu L."/>
            <person name="Ma J."/>
        </authorList>
    </citation>
    <scope>NUCLEOTIDE SEQUENCE [LARGE SCALE GENOMIC DNA]</scope>
    <source>
        <strain evidence="2 3">JCM 16009</strain>
    </source>
</reference>
<evidence type="ECO:0000259" key="1">
    <source>
        <dbReference type="Pfam" id="PF22691"/>
    </source>
</evidence>
<dbReference type="InterPro" id="IPR002155">
    <property type="entry name" value="Thiolase"/>
</dbReference>
<dbReference type="SUPFAM" id="SSF53901">
    <property type="entry name" value="Thiolase-like"/>
    <property type="match status" value="2"/>
</dbReference>
<dbReference type="InterPro" id="IPR016039">
    <property type="entry name" value="Thiolase-like"/>
</dbReference>
<dbReference type="RefSeq" id="WP_344417612.1">
    <property type="nucleotide sequence ID" value="NZ_BAAAQK010000009.1"/>
</dbReference>
<dbReference type="InterPro" id="IPR055140">
    <property type="entry name" value="Thiolase_C_2"/>
</dbReference>
<comment type="caution">
    <text evidence="2">The sequence shown here is derived from an EMBL/GenBank/DDBJ whole genome shotgun (WGS) entry which is preliminary data.</text>
</comment>
<dbReference type="PIRSF" id="PIRSF000429">
    <property type="entry name" value="Ac-CoA_Ac_transf"/>
    <property type="match status" value="1"/>
</dbReference>
<dbReference type="PANTHER" id="PTHR42870:SF1">
    <property type="entry name" value="NON-SPECIFIC LIPID-TRANSFER PROTEIN-LIKE 2"/>
    <property type="match status" value="1"/>
</dbReference>
<dbReference type="EMBL" id="BAAAQK010000009">
    <property type="protein sequence ID" value="GAA1850942.1"/>
    <property type="molecule type" value="Genomic_DNA"/>
</dbReference>
<dbReference type="Pfam" id="PF22691">
    <property type="entry name" value="Thiolase_C_1"/>
    <property type="match status" value="1"/>
</dbReference>
<evidence type="ECO:0000313" key="2">
    <source>
        <dbReference type="EMBL" id="GAA1850942.1"/>
    </source>
</evidence>
<accession>A0ABN2N3I5</accession>
<organism evidence="2 3">
    <name type="scientific">Pseudonocardia ailaonensis</name>
    <dbReference type="NCBI Taxonomy" id="367279"/>
    <lineage>
        <taxon>Bacteria</taxon>
        <taxon>Bacillati</taxon>
        <taxon>Actinomycetota</taxon>
        <taxon>Actinomycetes</taxon>
        <taxon>Pseudonocardiales</taxon>
        <taxon>Pseudonocardiaceae</taxon>
        <taxon>Pseudonocardia</taxon>
    </lineage>
</organism>
<keyword evidence="3" id="KW-1185">Reference proteome</keyword>
<protein>
    <submittedName>
        <fullName evidence="2">Lipid-transfer protein</fullName>
    </submittedName>
</protein>
<name>A0ABN2N3I5_9PSEU</name>
<sequence>MNGLAVTAAREAVADAGLEPGDVDFILGYQESDSPGPQELATYLGLRECGFYEILSGGTSTESLVSGAVGLIASGAARNVLIYRTMLGRSGKRMGGGAGWTDESWETLLPGGAYLVPHGIFNAGQRVALLAAMHMHDNGIGEEALAAICETFYGHAQSNPTALMYGRPLTREAYFASPYIASPLRLHDFCVESDEANAILVRPAADVRESGRPTVLVRSVVPKLATAPTFHYNADDPTGVAGAACAARLYEQAGVRPSDFDVAAIYDCFSWVVLRQLEAYGLVPAGGAEEFVRDGQLGLGGSLPTNTAGGMLSEGYTHGLNNVLEIVRQLRADHAGTGRQVEGCGLGLVTGWAGPSVASGMVLEAAA</sequence>
<dbReference type="CDD" id="cd00829">
    <property type="entry name" value="SCP-x_thiolase"/>
    <property type="match status" value="1"/>
</dbReference>
<dbReference type="Gene3D" id="3.40.47.10">
    <property type="match status" value="1"/>
</dbReference>
<evidence type="ECO:0000313" key="3">
    <source>
        <dbReference type="Proteomes" id="UP001500449"/>
    </source>
</evidence>
<dbReference type="Proteomes" id="UP001500449">
    <property type="component" value="Unassembled WGS sequence"/>
</dbReference>
<dbReference type="PANTHER" id="PTHR42870">
    <property type="entry name" value="ACETYL-COA C-ACETYLTRANSFERASE"/>
    <property type="match status" value="1"/>
</dbReference>
<proteinExistence type="predicted"/>
<feature type="domain" description="Thiolase C-terminal" evidence="1">
    <location>
        <begin position="234"/>
        <end position="358"/>
    </location>
</feature>